<comment type="caution">
    <text evidence="1">The sequence shown here is derived from an EMBL/GenBank/DDBJ whole genome shotgun (WGS) entry which is preliminary data.</text>
</comment>
<proteinExistence type="predicted"/>
<accession>A0AAV4N8K9</accession>
<dbReference type="EMBL" id="BPLQ01001316">
    <property type="protein sequence ID" value="GIX80670.1"/>
    <property type="molecule type" value="Genomic_DNA"/>
</dbReference>
<gene>
    <name evidence="1" type="ORF">CDAR_248401</name>
</gene>
<sequence>MHKRTSCAWAVFVRFFFHPLAILFCRLVSALASLACLLSDHVNSTWGCRSQPELEQLQIDTPTPPRAFSLHPSGSFPRNLSSWFINRISDASLFPSKKISFDIRY</sequence>
<evidence type="ECO:0008006" key="3">
    <source>
        <dbReference type="Google" id="ProtNLM"/>
    </source>
</evidence>
<name>A0AAV4N8K9_9ARAC</name>
<reference evidence="1 2" key="1">
    <citation type="submission" date="2021-06" db="EMBL/GenBank/DDBJ databases">
        <title>Caerostris darwini draft genome.</title>
        <authorList>
            <person name="Kono N."/>
            <person name="Arakawa K."/>
        </authorList>
    </citation>
    <scope>NUCLEOTIDE SEQUENCE [LARGE SCALE GENOMIC DNA]</scope>
</reference>
<keyword evidence="2" id="KW-1185">Reference proteome</keyword>
<evidence type="ECO:0000313" key="1">
    <source>
        <dbReference type="EMBL" id="GIX80670.1"/>
    </source>
</evidence>
<protein>
    <recommendedName>
        <fullName evidence="3">Secreted protein</fullName>
    </recommendedName>
</protein>
<dbReference type="Proteomes" id="UP001054837">
    <property type="component" value="Unassembled WGS sequence"/>
</dbReference>
<dbReference type="AlphaFoldDB" id="A0AAV4N8K9"/>
<evidence type="ECO:0000313" key="2">
    <source>
        <dbReference type="Proteomes" id="UP001054837"/>
    </source>
</evidence>
<organism evidence="1 2">
    <name type="scientific">Caerostris darwini</name>
    <dbReference type="NCBI Taxonomy" id="1538125"/>
    <lineage>
        <taxon>Eukaryota</taxon>
        <taxon>Metazoa</taxon>
        <taxon>Ecdysozoa</taxon>
        <taxon>Arthropoda</taxon>
        <taxon>Chelicerata</taxon>
        <taxon>Arachnida</taxon>
        <taxon>Araneae</taxon>
        <taxon>Araneomorphae</taxon>
        <taxon>Entelegynae</taxon>
        <taxon>Araneoidea</taxon>
        <taxon>Araneidae</taxon>
        <taxon>Caerostris</taxon>
    </lineage>
</organism>